<dbReference type="InterPro" id="IPR004305">
    <property type="entry name" value="Thiaminase-2/PQQC"/>
</dbReference>
<dbReference type="EC" id="3.5.99.2" evidence="5"/>
<comment type="catalytic activity">
    <reaction evidence="8">
        <text>thiamine + H2O = 5-(2-hydroxyethyl)-4-methylthiazole + 4-amino-5-hydroxymethyl-2-methylpyrimidine + H(+)</text>
        <dbReference type="Rhea" id="RHEA:17509"/>
        <dbReference type="ChEBI" id="CHEBI:15377"/>
        <dbReference type="ChEBI" id="CHEBI:15378"/>
        <dbReference type="ChEBI" id="CHEBI:16892"/>
        <dbReference type="ChEBI" id="CHEBI:17957"/>
        <dbReference type="ChEBI" id="CHEBI:18385"/>
        <dbReference type="EC" id="3.5.99.2"/>
    </reaction>
</comment>
<accession>A0A0R1YR70</accession>
<comment type="similarity">
    <text evidence="3">Belongs to the TenA family.</text>
</comment>
<evidence type="ECO:0000256" key="3">
    <source>
        <dbReference type="ARBA" id="ARBA00010264"/>
    </source>
</evidence>
<evidence type="ECO:0000256" key="5">
    <source>
        <dbReference type="ARBA" id="ARBA00012684"/>
    </source>
</evidence>
<dbReference type="Proteomes" id="UP000051957">
    <property type="component" value="Unassembled WGS sequence"/>
</dbReference>
<dbReference type="InterPro" id="IPR016084">
    <property type="entry name" value="Haem_Oase-like_multi-hlx"/>
</dbReference>
<evidence type="ECO:0000256" key="7">
    <source>
        <dbReference type="ARBA" id="ARBA00022977"/>
    </source>
</evidence>
<evidence type="ECO:0000256" key="6">
    <source>
        <dbReference type="ARBA" id="ARBA00013647"/>
    </source>
</evidence>
<dbReference type="Pfam" id="PF03070">
    <property type="entry name" value="TENA_THI-4"/>
    <property type="match status" value="1"/>
</dbReference>
<evidence type="ECO:0000259" key="9">
    <source>
        <dbReference type="Pfam" id="PF03070"/>
    </source>
</evidence>
<name>A0A0R1YR70_9LACO</name>
<proteinExistence type="inferred from homology"/>
<dbReference type="SUPFAM" id="SSF48613">
    <property type="entry name" value="Heme oxygenase-like"/>
    <property type="match status" value="1"/>
</dbReference>
<sequence length="273" mass="31299">MAAGVTCYHQLSLISGNPFVDWSFFIGSRATTGGTIMSLSQDILFDAQPYLIANEKHPFVQGIISGQLTSGQLRYYDEQDIAFEYNEVAVINALINYSTSTEQALLFQKRQDMQLTMLRDWLKREPESMPHDWETLKQTPIQPINQMYRQHMAATIQTHSVLQILPSFAAGEWMYVELGKFMAKQTRVQKEPFQSFLSMSGDAFLGPNGYIQQFFNIIDHEAESATAREQEQAKQTFLKSCLLEWYFWDAAYKEITWDNWKAVALEGKGGPMI</sequence>
<organism evidence="10 11">
    <name type="scientific">Lentilactobacillus parabuchneri DSM 5707 = NBRC 107865</name>
    <dbReference type="NCBI Taxonomy" id="1423784"/>
    <lineage>
        <taxon>Bacteria</taxon>
        <taxon>Bacillati</taxon>
        <taxon>Bacillota</taxon>
        <taxon>Bacilli</taxon>
        <taxon>Lactobacillales</taxon>
        <taxon>Lactobacillaceae</taxon>
        <taxon>Lentilactobacillus</taxon>
    </lineage>
</organism>
<evidence type="ECO:0000313" key="10">
    <source>
        <dbReference type="EMBL" id="KRM45006.1"/>
    </source>
</evidence>
<dbReference type="GO" id="GO:0050334">
    <property type="term" value="F:thiaminase activity"/>
    <property type="evidence" value="ECO:0007669"/>
    <property type="project" value="UniProtKB-EC"/>
</dbReference>
<dbReference type="PATRIC" id="fig|1423784.4.peg.1267"/>
<comment type="caution">
    <text evidence="10">The sequence shown here is derived from an EMBL/GenBank/DDBJ whole genome shotgun (WGS) entry which is preliminary data.</text>
</comment>
<protein>
    <recommendedName>
        <fullName evidence="6">Aminopyrimidine aminohydrolase</fullName>
        <ecNumber evidence="5">3.5.99.2</ecNumber>
    </recommendedName>
</protein>
<evidence type="ECO:0000256" key="8">
    <source>
        <dbReference type="ARBA" id="ARBA00048337"/>
    </source>
</evidence>
<gene>
    <name evidence="10" type="ORF">FC51_GL001253</name>
</gene>
<dbReference type="UniPathway" id="UPA00060"/>
<comment type="catalytic activity">
    <reaction evidence="1">
        <text>4-amino-5-aminomethyl-2-methylpyrimidine + H2O = 4-amino-5-hydroxymethyl-2-methylpyrimidine + NH4(+)</text>
        <dbReference type="Rhea" id="RHEA:31799"/>
        <dbReference type="ChEBI" id="CHEBI:15377"/>
        <dbReference type="ChEBI" id="CHEBI:16892"/>
        <dbReference type="ChEBI" id="CHEBI:28938"/>
        <dbReference type="ChEBI" id="CHEBI:63416"/>
        <dbReference type="EC" id="3.5.99.2"/>
    </reaction>
</comment>
<feature type="domain" description="Thiaminase-2/PQQC" evidence="9">
    <location>
        <begin position="54"/>
        <end position="253"/>
    </location>
</feature>
<evidence type="ECO:0000256" key="1">
    <source>
        <dbReference type="ARBA" id="ARBA00001881"/>
    </source>
</evidence>
<dbReference type="EMBL" id="AZGK01000021">
    <property type="protein sequence ID" value="KRM45006.1"/>
    <property type="molecule type" value="Genomic_DNA"/>
</dbReference>
<evidence type="ECO:0000256" key="4">
    <source>
        <dbReference type="ARBA" id="ARBA00011881"/>
    </source>
</evidence>
<dbReference type="AlphaFoldDB" id="A0A0R1YR70"/>
<comment type="subunit">
    <text evidence="4">Homotetramer.</text>
</comment>
<comment type="pathway">
    <text evidence="2">Cofactor biosynthesis; thiamine diphosphate biosynthesis.</text>
</comment>
<dbReference type="CDD" id="cd19360">
    <property type="entry name" value="TenA_C_SaTenA-like"/>
    <property type="match status" value="1"/>
</dbReference>
<dbReference type="GO" id="GO:0009229">
    <property type="term" value="P:thiamine diphosphate biosynthetic process"/>
    <property type="evidence" value="ECO:0007669"/>
    <property type="project" value="UniProtKB-UniPathway"/>
</dbReference>
<evidence type="ECO:0000256" key="2">
    <source>
        <dbReference type="ARBA" id="ARBA00004948"/>
    </source>
</evidence>
<evidence type="ECO:0000313" key="11">
    <source>
        <dbReference type="Proteomes" id="UP000051957"/>
    </source>
</evidence>
<reference evidence="10 11" key="1">
    <citation type="journal article" date="2015" name="Genome Announc.">
        <title>Expanding the biotechnology potential of lactobacilli through comparative genomics of 213 strains and associated genera.</title>
        <authorList>
            <person name="Sun Z."/>
            <person name="Harris H.M."/>
            <person name="McCann A."/>
            <person name="Guo C."/>
            <person name="Argimon S."/>
            <person name="Zhang W."/>
            <person name="Yang X."/>
            <person name="Jeffery I.B."/>
            <person name="Cooney J.C."/>
            <person name="Kagawa T.F."/>
            <person name="Liu W."/>
            <person name="Song Y."/>
            <person name="Salvetti E."/>
            <person name="Wrobel A."/>
            <person name="Rasinkangas P."/>
            <person name="Parkhill J."/>
            <person name="Rea M.C."/>
            <person name="O'Sullivan O."/>
            <person name="Ritari J."/>
            <person name="Douillard F.P."/>
            <person name="Paul Ross R."/>
            <person name="Yang R."/>
            <person name="Briner A.E."/>
            <person name="Felis G.E."/>
            <person name="de Vos W.M."/>
            <person name="Barrangou R."/>
            <person name="Klaenhammer T.R."/>
            <person name="Caufield P.W."/>
            <person name="Cui Y."/>
            <person name="Zhang H."/>
            <person name="O'Toole P.W."/>
        </authorList>
    </citation>
    <scope>NUCLEOTIDE SEQUENCE [LARGE SCALE GENOMIC DNA]</scope>
    <source>
        <strain evidence="10 11">DSM 5707</strain>
    </source>
</reference>
<dbReference type="Gene3D" id="1.20.910.10">
    <property type="entry name" value="Heme oxygenase-like"/>
    <property type="match status" value="1"/>
</dbReference>
<dbReference type="GO" id="GO:0009228">
    <property type="term" value="P:thiamine biosynthetic process"/>
    <property type="evidence" value="ECO:0007669"/>
    <property type="project" value="UniProtKB-KW"/>
</dbReference>
<keyword evidence="7" id="KW-0784">Thiamine biosynthesis</keyword>